<dbReference type="EMBL" id="CP001707">
    <property type="protein sequence ID" value="ACV27883.1"/>
    <property type="molecule type" value="Genomic_DNA"/>
</dbReference>
<evidence type="ECO:0000313" key="3">
    <source>
        <dbReference type="Proteomes" id="UP000001231"/>
    </source>
</evidence>
<feature type="transmembrane region" description="Helical" evidence="1">
    <location>
        <begin position="28"/>
        <end position="50"/>
    </location>
</feature>
<protein>
    <recommendedName>
        <fullName evidence="4">Transmembrane protein</fullName>
    </recommendedName>
</protein>
<dbReference type="AlphaFoldDB" id="C7R993"/>
<dbReference type="HOGENOM" id="CLU_2382277_0_0_6"/>
<name>C7R993_KANKD</name>
<keyword evidence="3" id="KW-1185">Reference proteome</keyword>
<reference evidence="2 3" key="1">
    <citation type="journal article" date="2009" name="Stand. Genomic Sci.">
        <title>Complete genome sequence of Kangiella koreensis type strain (SW-125).</title>
        <authorList>
            <person name="Han C."/>
            <person name="Sikorski J."/>
            <person name="Lapidus A."/>
            <person name="Nolan M."/>
            <person name="Glavina Del Rio T."/>
            <person name="Tice H."/>
            <person name="Cheng J.F."/>
            <person name="Lucas S."/>
            <person name="Chen F."/>
            <person name="Copeland A."/>
            <person name="Ivanova N."/>
            <person name="Mavromatis K."/>
            <person name="Ovchinnikova G."/>
            <person name="Pati A."/>
            <person name="Bruce D."/>
            <person name="Goodwin L."/>
            <person name="Pitluck S."/>
            <person name="Chen A."/>
            <person name="Palaniappan K."/>
            <person name="Land M."/>
            <person name="Hauser L."/>
            <person name="Chang Y.J."/>
            <person name="Jeffries C.D."/>
            <person name="Chain P."/>
            <person name="Saunders E."/>
            <person name="Brettin T."/>
            <person name="Goker M."/>
            <person name="Tindall B.J."/>
            <person name="Bristow J."/>
            <person name="Eisen J.A."/>
            <person name="Markowitz V."/>
            <person name="Hugenholtz P."/>
            <person name="Kyrpides N.C."/>
            <person name="Klenk H.P."/>
            <person name="Detter J.C."/>
        </authorList>
    </citation>
    <scope>NUCLEOTIDE SEQUENCE [LARGE SCALE GENOMIC DNA]</scope>
    <source>
        <strain evidence="3">DSM 16069 / KCTC 12182 / SW-125</strain>
    </source>
</reference>
<proteinExistence type="predicted"/>
<keyword evidence="1" id="KW-0812">Transmembrane</keyword>
<organism evidence="2 3">
    <name type="scientific">Kangiella koreensis (strain DSM 16069 / JCM 12317 / KCTC 12182 / SW-125)</name>
    <dbReference type="NCBI Taxonomy" id="523791"/>
    <lineage>
        <taxon>Bacteria</taxon>
        <taxon>Pseudomonadati</taxon>
        <taxon>Pseudomonadota</taxon>
        <taxon>Gammaproteobacteria</taxon>
        <taxon>Kangiellales</taxon>
        <taxon>Kangiellaceae</taxon>
        <taxon>Kangiella</taxon>
    </lineage>
</organism>
<keyword evidence="1" id="KW-0472">Membrane</keyword>
<dbReference type="InParanoid" id="C7R993"/>
<dbReference type="Proteomes" id="UP000001231">
    <property type="component" value="Chromosome"/>
</dbReference>
<evidence type="ECO:0008006" key="4">
    <source>
        <dbReference type="Google" id="ProtNLM"/>
    </source>
</evidence>
<evidence type="ECO:0000256" key="1">
    <source>
        <dbReference type="SAM" id="Phobius"/>
    </source>
</evidence>
<feature type="transmembrane region" description="Helical" evidence="1">
    <location>
        <begin position="62"/>
        <end position="80"/>
    </location>
</feature>
<dbReference type="KEGG" id="kko:Kkor_2474"/>
<gene>
    <name evidence="2" type="ordered locus">Kkor_2474</name>
</gene>
<accession>C7R993</accession>
<evidence type="ECO:0000313" key="2">
    <source>
        <dbReference type="EMBL" id="ACV27883.1"/>
    </source>
</evidence>
<sequence>MLGMFEGIVGGGLAVILVNSKFAETQPIWLRAVCITIVWFILFSLIEVSFRQSSITTFWDTILRVALWIYLPLILFMYFFKWVDKLRKKHKEDS</sequence>
<keyword evidence="1" id="KW-1133">Transmembrane helix</keyword>